<gene>
    <name evidence="2" type="ORF">KTO63_17020</name>
</gene>
<feature type="signal peptide" evidence="1">
    <location>
        <begin position="1"/>
        <end position="23"/>
    </location>
</feature>
<dbReference type="RefSeq" id="WP_217792589.1">
    <property type="nucleotide sequence ID" value="NZ_JAHSPG010000013.1"/>
</dbReference>
<proteinExistence type="predicted"/>
<name>A0A9E2SAB9_9BACT</name>
<reference evidence="2" key="1">
    <citation type="submission" date="2021-06" db="EMBL/GenBank/DDBJ databases">
        <authorList>
            <person name="Huq M.A."/>
        </authorList>
    </citation>
    <scope>NUCLEOTIDE SEQUENCE</scope>
    <source>
        <strain evidence="2">MAH-26</strain>
    </source>
</reference>
<protein>
    <submittedName>
        <fullName evidence="2">SusC/RagA family TonB-linked outer membrane protein</fullName>
    </submittedName>
</protein>
<evidence type="ECO:0000256" key="1">
    <source>
        <dbReference type="SAM" id="SignalP"/>
    </source>
</evidence>
<keyword evidence="1" id="KW-0732">Signal</keyword>
<dbReference type="InterPro" id="IPR023996">
    <property type="entry name" value="TonB-dep_OMP_SusC/RagA"/>
</dbReference>
<sequence length="934" mass="103539">MKNLIIKIFLGGLCGSAVSVATAQTTQTAKHATNLATDSIVNVAYRTVQTRDVAGAISVLNTPHYLDKNYGTYPLEGADAMVGGSNLWGLGNALVLIDGEPRSLSDITTNEIAQITFLKGANAVVLYGTRAANGVIQITTKRGKAGVHGSSVRVHTGISEPKSLPHYLNSANYMSYYNQASINDGLPAMYADSTIRKYASHSNPYRYPDVDYFSSDYLRKFYSTYSANAEFTSGTERARFYALAGFQSQNSLLNFGEGKNERNTRLNLRGNIDLKLNSFISTYVNVSTVFSTNKRALGNYWQQAGVLQPQQFAPLLPISMVSQTSKDAQAAVNGSRNIIDGKYLLGGNQQYLTNPIADVYAAGYDNFTSRQFQYTNGIDVDLKNLLKGLSLHGQMTVDYSNTYDETLNNTYAVYAPTWNSFATGDSITALTKYNKDSKPGIQNLGNTWSDQLIDFDIHLDYINTFKDRHNVSAMLVADGLRRRQTGDFQYRTNANIGLQLSYNYNHKYYADFSGAVVNSTKLPAGKRVAFSPTANLGWLISEEGFLKNSSWIDRLKIGASAGVVNTDLDFNSYYMYDAVYSPTAFYSWSDGTYVSQATTISRGENLNLSYAKRKEVNFTVEGSFFKKKLNLMANLFAIRKDGVPVQSYSQYPSYFVTSFPVTSFVPYTNFQADNYHGADFQLDYHEKVGNVNITVGGALTIVKTKALKRDELYTDAYRNRAGKPVDAIFGLQNEGFFADQNDIDTHAAQKFAVVKPGDIKYRDQNGDGIIDERDEVYIGRWNGTVTGGLNITVQYKAFSLFVLGTGNFGGTGVKSGSYYWVSGAAKYSDVVRNSWTEANKNSADYPRLTTTSGSNNFRTSDFWTYSTNRFNLTKVQLTYTLPQSILKNSFVKGFKAYISANDLLMIAKNKAIMELNVGSVPQTRFYNFGIKGEF</sequence>
<dbReference type="AlphaFoldDB" id="A0A9E2SAB9"/>
<dbReference type="NCBIfam" id="TIGR04056">
    <property type="entry name" value="OMP_RagA_SusC"/>
    <property type="match status" value="1"/>
</dbReference>
<feature type="chain" id="PRO_5039505429" evidence="1">
    <location>
        <begin position="24"/>
        <end position="934"/>
    </location>
</feature>
<keyword evidence="3" id="KW-1185">Reference proteome</keyword>
<comment type="caution">
    <text evidence="2">The sequence shown here is derived from an EMBL/GenBank/DDBJ whole genome shotgun (WGS) entry which is preliminary data.</text>
</comment>
<dbReference type="Proteomes" id="UP000812270">
    <property type="component" value="Unassembled WGS sequence"/>
</dbReference>
<organism evidence="2 3">
    <name type="scientific">Pinibacter aurantiacus</name>
    <dbReference type="NCBI Taxonomy" id="2851599"/>
    <lineage>
        <taxon>Bacteria</taxon>
        <taxon>Pseudomonadati</taxon>
        <taxon>Bacteroidota</taxon>
        <taxon>Chitinophagia</taxon>
        <taxon>Chitinophagales</taxon>
        <taxon>Chitinophagaceae</taxon>
        <taxon>Pinibacter</taxon>
    </lineage>
</organism>
<dbReference type="EMBL" id="JAHSPG010000013">
    <property type="protein sequence ID" value="MBV4358871.1"/>
    <property type="molecule type" value="Genomic_DNA"/>
</dbReference>
<evidence type="ECO:0000313" key="3">
    <source>
        <dbReference type="Proteomes" id="UP000812270"/>
    </source>
</evidence>
<evidence type="ECO:0000313" key="2">
    <source>
        <dbReference type="EMBL" id="MBV4358871.1"/>
    </source>
</evidence>
<accession>A0A9E2SAB9</accession>